<dbReference type="PANTHER" id="PTHR31239:SF2">
    <property type="entry name" value="NICOLIN-1"/>
    <property type="match status" value="1"/>
</dbReference>
<dbReference type="PANTHER" id="PTHR31239">
    <property type="entry name" value="NICOLIN 1"/>
    <property type="match status" value="1"/>
</dbReference>
<sequence length="73" mass="8173">MPKPHEEEGSHGVFSITSTESLVQWDRVSMMRIILRQPSPLWASFKLEELNLFADLPRLGETGAPPLVVGSQK</sequence>
<reference evidence="1 2" key="1">
    <citation type="submission" date="2020-02" db="EMBL/GenBank/DDBJ databases">
        <authorList>
            <person name="Ferguson B K."/>
        </authorList>
    </citation>
    <scope>NUCLEOTIDE SEQUENCE [LARGE SCALE GENOMIC DNA]</scope>
</reference>
<dbReference type="EMBL" id="CADCXU010012958">
    <property type="protein sequence ID" value="CAB0002802.1"/>
    <property type="molecule type" value="Genomic_DNA"/>
</dbReference>
<accession>A0A6H5GIF7</accession>
<keyword evidence="2" id="KW-1185">Reference proteome</keyword>
<dbReference type="GO" id="GO:0005654">
    <property type="term" value="C:nucleoplasm"/>
    <property type="evidence" value="ECO:0007669"/>
    <property type="project" value="TreeGrafter"/>
</dbReference>
<evidence type="ECO:0000313" key="1">
    <source>
        <dbReference type="EMBL" id="CAB0002802.1"/>
    </source>
</evidence>
<feature type="non-terminal residue" evidence="1">
    <location>
        <position position="73"/>
    </location>
</feature>
<dbReference type="InterPro" id="IPR040235">
    <property type="entry name" value="Nicolin-1"/>
</dbReference>
<dbReference type="AlphaFoldDB" id="A0A6H5GIF7"/>
<name>A0A6H5GIF7_9HEMI</name>
<dbReference type="OrthoDB" id="73161at2759"/>
<gene>
    <name evidence="1" type="ORF">NTEN_LOCUS8589</name>
</gene>
<organism evidence="1 2">
    <name type="scientific">Nesidiocoris tenuis</name>
    <dbReference type="NCBI Taxonomy" id="355587"/>
    <lineage>
        <taxon>Eukaryota</taxon>
        <taxon>Metazoa</taxon>
        <taxon>Ecdysozoa</taxon>
        <taxon>Arthropoda</taxon>
        <taxon>Hexapoda</taxon>
        <taxon>Insecta</taxon>
        <taxon>Pterygota</taxon>
        <taxon>Neoptera</taxon>
        <taxon>Paraneoptera</taxon>
        <taxon>Hemiptera</taxon>
        <taxon>Heteroptera</taxon>
        <taxon>Panheteroptera</taxon>
        <taxon>Cimicomorpha</taxon>
        <taxon>Miridae</taxon>
        <taxon>Dicyphina</taxon>
        <taxon>Nesidiocoris</taxon>
    </lineage>
</organism>
<dbReference type="Proteomes" id="UP000479000">
    <property type="component" value="Unassembled WGS sequence"/>
</dbReference>
<protein>
    <submittedName>
        <fullName evidence="1">Uncharacterized protein</fullName>
    </submittedName>
</protein>
<proteinExistence type="predicted"/>
<evidence type="ECO:0000313" key="2">
    <source>
        <dbReference type="Proteomes" id="UP000479000"/>
    </source>
</evidence>